<evidence type="ECO:0000259" key="6">
    <source>
        <dbReference type="PROSITE" id="PS50600"/>
    </source>
</evidence>
<keyword evidence="4" id="KW-0788">Thiol protease</keyword>
<sequence length="579" mass="64592">MPTSTFSFPPILGNGSASNRPKTPTQDPAELVILPIAATGPPADEVDRSRHYLKLVADMSTVLNGLDPAEYGGYRFAIIDSPDQTTESRDELFKAVSSWVTSGAEELPVPEGRAREALIQFKHHLKLSVDLFSEFNRLAGDEHSRPIKPLPAQSAVKPNAFPLRARYSSPPPAAMRDRPPATPATPAATPSDQKLTYQYVATIRPTETDAEALHNALMRAARRARLSDDPSEPPPPSLHVQLPSIPAALSFTSVKPDLFGVELPQLSRNAERVLSPPSLLFTTDLPETLRKYARYLIAHCDTEQRPVFGAESTHLTCPAPEVTSPPSWYQTSPTAIALIEEYPRIYSSLAKGEWLNDQVIDAYLTLIHWRQSTYQLLPSGRVPTFVHSSQICPAIQTRYTKREQSLVPMATWFEKENLDPFDYRFHALPWNITQFHWFAVVIDIPAKNIAILDSLSHVPAALEGQNNIAAEDSDTGNLALARCRKHFQMIGTWLSELHLKFRGTPLVQAEWSFSLPPVPQQEDSSNCGVFMLQHIEAICRIQDLGAVCNQPAPKHDARRHMAIELAQNRLQRRHVTDEY</sequence>
<dbReference type="SUPFAM" id="SSF54001">
    <property type="entry name" value="Cysteine proteinases"/>
    <property type="match status" value="1"/>
</dbReference>
<feature type="region of interest" description="Disordered" evidence="5">
    <location>
        <begin position="166"/>
        <end position="193"/>
    </location>
</feature>
<comment type="caution">
    <text evidence="7">The sequence shown here is derived from an EMBL/GenBank/DDBJ whole genome shotgun (WGS) entry which is preliminary data.</text>
</comment>
<accession>A0A8K0JFZ6</accession>
<evidence type="ECO:0000256" key="4">
    <source>
        <dbReference type="ARBA" id="ARBA00022807"/>
    </source>
</evidence>
<dbReference type="PANTHER" id="PTHR12606:SF141">
    <property type="entry name" value="GH15225P-RELATED"/>
    <property type="match status" value="1"/>
</dbReference>
<dbReference type="InterPro" id="IPR038765">
    <property type="entry name" value="Papain-like_cys_pep_sf"/>
</dbReference>
<dbReference type="Gene3D" id="3.40.395.10">
    <property type="entry name" value="Adenoviral Proteinase, Chain A"/>
    <property type="match status" value="1"/>
</dbReference>
<evidence type="ECO:0000256" key="2">
    <source>
        <dbReference type="ARBA" id="ARBA00022670"/>
    </source>
</evidence>
<evidence type="ECO:0000313" key="8">
    <source>
        <dbReference type="Proteomes" id="UP000812966"/>
    </source>
</evidence>
<comment type="similarity">
    <text evidence="1">Belongs to the peptidase C48 family.</text>
</comment>
<organism evidence="7 8">
    <name type="scientific">Filobasidium floriforme</name>
    <dbReference type="NCBI Taxonomy" id="5210"/>
    <lineage>
        <taxon>Eukaryota</taxon>
        <taxon>Fungi</taxon>
        <taxon>Dikarya</taxon>
        <taxon>Basidiomycota</taxon>
        <taxon>Agaricomycotina</taxon>
        <taxon>Tremellomycetes</taxon>
        <taxon>Filobasidiales</taxon>
        <taxon>Filobasidiaceae</taxon>
        <taxon>Filobasidium</taxon>
    </lineage>
</organism>
<proteinExistence type="inferred from homology"/>
<dbReference type="GO" id="GO:0005634">
    <property type="term" value="C:nucleus"/>
    <property type="evidence" value="ECO:0007669"/>
    <property type="project" value="TreeGrafter"/>
</dbReference>
<dbReference type="PANTHER" id="PTHR12606">
    <property type="entry name" value="SENTRIN/SUMO-SPECIFIC PROTEASE"/>
    <property type="match status" value="1"/>
</dbReference>
<dbReference type="Proteomes" id="UP000812966">
    <property type="component" value="Unassembled WGS sequence"/>
</dbReference>
<evidence type="ECO:0000256" key="5">
    <source>
        <dbReference type="SAM" id="MobiDB-lite"/>
    </source>
</evidence>
<dbReference type="PROSITE" id="PS50600">
    <property type="entry name" value="ULP_PROTEASE"/>
    <property type="match status" value="1"/>
</dbReference>
<dbReference type="GO" id="GO:0016929">
    <property type="term" value="F:deSUMOylase activity"/>
    <property type="evidence" value="ECO:0007669"/>
    <property type="project" value="TreeGrafter"/>
</dbReference>
<feature type="domain" description="Ubiquitin-like protease family profile" evidence="6">
    <location>
        <begin position="339"/>
        <end position="538"/>
    </location>
</feature>
<dbReference type="AlphaFoldDB" id="A0A8K0JFZ6"/>
<dbReference type="InterPro" id="IPR003653">
    <property type="entry name" value="Peptidase_C48_C"/>
</dbReference>
<evidence type="ECO:0000256" key="1">
    <source>
        <dbReference type="ARBA" id="ARBA00005234"/>
    </source>
</evidence>
<dbReference type="Pfam" id="PF02902">
    <property type="entry name" value="Peptidase_C48"/>
    <property type="match status" value="1"/>
</dbReference>
<gene>
    <name evidence="7" type="ORF">FFLO_06146</name>
</gene>
<evidence type="ECO:0000256" key="3">
    <source>
        <dbReference type="ARBA" id="ARBA00022801"/>
    </source>
</evidence>
<dbReference type="GO" id="GO:0016926">
    <property type="term" value="P:protein desumoylation"/>
    <property type="evidence" value="ECO:0007669"/>
    <property type="project" value="TreeGrafter"/>
</dbReference>
<reference evidence="7" key="1">
    <citation type="submission" date="2020-04" db="EMBL/GenBank/DDBJ databases">
        <title>Analysis of mating type loci in Filobasidium floriforme.</title>
        <authorList>
            <person name="Nowrousian M."/>
        </authorList>
    </citation>
    <scope>NUCLEOTIDE SEQUENCE</scope>
    <source>
        <strain evidence="7">CBS 6242</strain>
    </source>
</reference>
<evidence type="ECO:0000313" key="7">
    <source>
        <dbReference type="EMBL" id="KAG7528465.1"/>
    </source>
</evidence>
<name>A0A8K0JFZ6_9TREE</name>
<feature type="region of interest" description="Disordered" evidence="5">
    <location>
        <begin position="1"/>
        <end position="26"/>
    </location>
</feature>
<feature type="compositionally biased region" description="Polar residues" evidence="5">
    <location>
        <begin position="15"/>
        <end position="26"/>
    </location>
</feature>
<dbReference type="EMBL" id="JABELV010000182">
    <property type="protein sequence ID" value="KAG7528465.1"/>
    <property type="molecule type" value="Genomic_DNA"/>
</dbReference>
<dbReference type="GO" id="GO:0006508">
    <property type="term" value="P:proteolysis"/>
    <property type="evidence" value="ECO:0007669"/>
    <property type="project" value="UniProtKB-KW"/>
</dbReference>
<keyword evidence="3" id="KW-0378">Hydrolase</keyword>
<protein>
    <recommendedName>
        <fullName evidence="6">Ubiquitin-like protease family profile domain-containing protein</fullName>
    </recommendedName>
</protein>
<keyword evidence="2" id="KW-0645">Protease</keyword>
<keyword evidence="8" id="KW-1185">Reference proteome</keyword>